<proteinExistence type="predicted"/>
<feature type="compositionally biased region" description="Basic residues" evidence="1">
    <location>
        <begin position="219"/>
        <end position="229"/>
    </location>
</feature>
<feature type="region of interest" description="Disordered" evidence="1">
    <location>
        <begin position="40"/>
        <end position="76"/>
    </location>
</feature>
<evidence type="ECO:0000313" key="3">
    <source>
        <dbReference type="Proteomes" id="UP000325243"/>
    </source>
</evidence>
<feature type="region of interest" description="Disordered" evidence="1">
    <location>
        <begin position="1"/>
        <end position="28"/>
    </location>
</feature>
<accession>A0A5S4V473</accession>
<evidence type="ECO:0000313" key="2">
    <source>
        <dbReference type="EMBL" id="TYL52643.1"/>
    </source>
</evidence>
<comment type="caution">
    <text evidence="2">The sequence shown here is derived from an EMBL/GenBank/DDBJ whole genome shotgun (WGS) entry which is preliminary data.</text>
</comment>
<reference evidence="2 3" key="1">
    <citation type="submission" date="2019-08" db="EMBL/GenBank/DDBJ databases">
        <authorList>
            <person name="Hu J."/>
        </authorList>
    </citation>
    <scope>NUCLEOTIDE SEQUENCE [LARGE SCALE GENOMIC DNA]</scope>
    <source>
        <strain evidence="2 3">NEAU-184</strain>
    </source>
</reference>
<feature type="compositionally biased region" description="Basic and acidic residues" evidence="1">
    <location>
        <begin position="299"/>
        <end position="331"/>
    </location>
</feature>
<keyword evidence="3" id="KW-1185">Reference proteome</keyword>
<sequence length="440" mass="48588">MTQLHADILSRHVDFRSHRHRPGDGGEPVEVAAAGRIRARLGHDADATPARVDGHRHADRGRPPALAEPRDERGQGRALVVVEVGGGTLGIVDDDRDVARRPDGRGEVVEPGRLDARLERPAQGLRELAGTIGVGHRDAIGGHHAREERQHLASEHRDPALLHRAGDARPELGVASERRSIRFALPCEGLVDDGVRVAGCGGRQREHRRRVHGDERADRHRVHRRRRRADHQDRQHGRREGPGEQERGPRAVRGDREDEHADDDRPVVVVEVAVGADRRDVLGDRGAHRQCDDEPQPVGRERGELRCRRDRRREPCHADEEDAEHGRERGADLVPVGDGEQDRRREREHRADRDDGRGRDAADGVGLLLGEAHPAHSPPSGTVSTIVVPMPFVDQSRTAPPSCSMRARIEVRRPMRSSGTSLSSKPTPLSMTATVTSPPP</sequence>
<dbReference type="Proteomes" id="UP000325243">
    <property type="component" value="Unassembled WGS sequence"/>
</dbReference>
<dbReference type="AlphaFoldDB" id="A0A5S4V473"/>
<dbReference type="EMBL" id="VSSB01000001">
    <property type="protein sequence ID" value="TYL52643.1"/>
    <property type="molecule type" value="Genomic_DNA"/>
</dbReference>
<gene>
    <name evidence="2" type="ORF">FYC51_02495</name>
</gene>
<feature type="compositionally biased region" description="Basic and acidic residues" evidence="1">
    <location>
        <begin position="340"/>
        <end position="362"/>
    </location>
</feature>
<organism evidence="2 3">
    <name type="scientific">Agromyces mariniharenae</name>
    <dbReference type="NCBI Taxonomy" id="2604423"/>
    <lineage>
        <taxon>Bacteria</taxon>
        <taxon>Bacillati</taxon>
        <taxon>Actinomycetota</taxon>
        <taxon>Actinomycetes</taxon>
        <taxon>Micrococcales</taxon>
        <taxon>Microbacteriaceae</taxon>
        <taxon>Agromyces</taxon>
    </lineage>
</organism>
<feature type="compositionally biased region" description="Basic and acidic residues" evidence="1">
    <location>
        <begin position="41"/>
        <end position="75"/>
    </location>
</feature>
<protein>
    <submittedName>
        <fullName evidence="2">Uncharacterized protein</fullName>
    </submittedName>
</protein>
<feature type="region of interest" description="Disordered" evidence="1">
    <location>
        <begin position="203"/>
        <end position="268"/>
    </location>
</feature>
<feature type="compositionally biased region" description="Polar residues" evidence="1">
    <location>
        <begin position="417"/>
        <end position="440"/>
    </location>
</feature>
<feature type="compositionally biased region" description="Basic and acidic residues" evidence="1">
    <location>
        <begin position="230"/>
        <end position="266"/>
    </location>
</feature>
<feature type="region of interest" description="Disordered" evidence="1">
    <location>
        <begin position="285"/>
        <end position="440"/>
    </location>
</feature>
<evidence type="ECO:0000256" key="1">
    <source>
        <dbReference type="SAM" id="MobiDB-lite"/>
    </source>
</evidence>
<name>A0A5S4V473_9MICO</name>
<feature type="region of interest" description="Disordered" evidence="1">
    <location>
        <begin position="145"/>
        <end position="165"/>
    </location>
</feature>